<evidence type="ECO:0000313" key="6">
    <source>
        <dbReference type="EMBL" id="EKD15207.1"/>
    </source>
</evidence>
<dbReference type="Proteomes" id="UP000006753">
    <property type="component" value="Unassembled WGS sequence"/>
</dbReference>
<evidence type="ECO:0000256" key="3">
    <source>
        <dbReference type="PROSITE-ProRule" id="PRU00261"/>
    </source>
</evidence>
<comment type="caution">
    <text evidence="3">Lacks conserved residue(s) required for the propagation of feature annotation.</text>
</comment>
<dbReference type="PANTHER" id="PTHR47849:SF8">
    <property type="entry name" value="LECTIN"/>
    <property type="match status" value="1"/>
</dbReference>
<organism evidence="6 7">
    <name type="scientific">Marssonina brunnea f. sp. multigermtubi (strain MB_m1)</name>
    <name type="common">Marssonina leaf spot fungus</name>
    <dbReference type="NCBI Taxonomy" id="1072389"/>
    <lineage>
        <taxon>Eukaryota</taxon>
        <taxon>Fungi</taxon>
        <taxon>Dikarya</taxon>
        <taxon>Ascomycota</taxon>
        <taxon>Pezizomycotina</taxon>
        <taxon>Leotiomycetes</taxon>
        <taxon>Helotiales</taxon>
        <taxon>Drepanopezizaceae</taxon>
        <taxon>Drepanopeziza</taxon>
    </lineage>
</organism>
<dbReference type="InterPro" id="IPR018371">
    <property type="entry name" value="Chitin-binding_1_CS"/>
</dbReference>
<dbReference type="RefSeq" id="XP_007294312.1">
    <property type="nucleotide sequence ID" value="XM_007294250.1"/>
</dbReference>
<feature type="domain" description="Chitin-binding type-1" evidence="5">
    <location>
        <begin position="35"/>
        <end position="85"/>
    </location>
</feature>
<dbReference type="GeneID" id="18762358"/>
<dbReference type="PROSITE" id="PS50941">
    <property type="entry name" value="CHIT_BIND_I_2"/>
    <property type="match status" value="1"/>
</dbReference>
<dbReference type="InParanoid" id="K1WS72"/>
<feature type="disulfide bond" evidence="3">
    <location>
        <begin position="43"/>
        <end position="55"/>
    </location>
</feature>
<dbReference type="AlphaFoldDB" id="K1WS72"/>
<dbReference type="InterPro" id="IPR036861">
    <property type="entry name" value="Endochitinase-like_sf"/>
</dbReference>
<name>K1WS72_MARBU</name>
<gene>
    <name evidence="6" type="ORF">MBM_06423</name>
</gene>
<dbReference type="OrthoDB" id="1193027at2759"/>
<feature type="signal peptide" evidence="4">
    <location>
        <begin position="1"/>
        <end position="21"/>
    </location>
</feature>
<dbReference type="GO" id="GO:0008061">
    <property type="term" value="F:chitin binding"/>
    <property type="evidence" value="ECO:0007669"/>
    <property type="project" value="UniProtKB-UniRule"/>
</dbReference>
<dbReference type="HOGENOM" id="CLU_2158945_0_0_1"/>
<evidence type="ECO:0000259" key="5">
    <source>
        <dbReference type="PROSITE" id="PS50941"/>
    </source>
</evidence>
<evidence type="ECO:0000256" key="4">
    <source>
        <dbReference type="SAM" id="SignalP"/>
    </source>
</evidence>
<dbReference type="KEGG" id="mbe:MBM_06423"/>
<dbReference type="EMBL" id="JH921442">
    <property type="protein sequence ID" value="EKD15207.1"/>
    <property type="molecule type" value="Genomic_DNA"/>
</dbReference>
<accession>K1WS72</accession>
<evidence type="ECO:0000256" key="1">
    <source>
        <dbReference type="ARBA" id="ARBA00022669"/>
    </source>
</evidence>
<dbReference type="PROSITE" id="PS00026">
    <property type="entry name" value="CHIT_BIND_I_1"/>
    <property type="match status" value="2"/>
</dbReference>
<keyword evidence="2 3" id="KW-1015">Disulfide bond</keyword>
<reference evidence="6 7" key="1">
    <citation type="journal article" date="2012" name="BMC Genomics">
        <title>Sequencing the genome of Marssonina brunnea reveals fungus-poplar co-evolution.</title>
        <authorList>
            <person name="Zhu S."/>
            <person name="Cao Y.-Z."/>
            <person name="Jiang C."/>
            <person name="Tan B.-Y."/>
            <person name="Wang Z."/>
            <person name="Feng S."/>
            <person name="Zhang L."/>
            <person name="Su X.-H."/>
            <person name="Brejova B."/>
            <person name="Vinar T."/>
            <person name="Xu M."/>
            <person name="Wang M.-X."/>
            <person name="Zhang S.-G."/>
            <person name="Huang M.-R."/>
            <person name="Wu R."/>
            <person name="Zhou Y."/>
        </authorList>
    </citation>
    <scope>NUCLEOTIDE SEQUENCE [LARGE SCALE GENOMIC DNA]</scope>
    <source>
        <strain evidence="6 7">MB_m1</strain>
    </source>
</reference>
<keyword evidence="7" id="KW-1185">Reference proteome</keyword>
<evidence type="ECO:0000313" key="7">
    <source>
        <dbReference type="Proteomes" id="UP000006753"/>
    </source>
</evidence>
<dbReference type="SMART" id="SM00270">
    <property type="entry name" value="ChtBD1"/>
    <property type="match status" value="2"/>
</dbReference>
<evidence type="ECO:0000256" key="2">
    <source>
        <dbReference type="ARBA" id="ARBA00023157"/>
    </source>
</evidence>
<dbReference type="Gene3D" id="3.30.60.10">
    <property type="entry name" value="Endochitinase-like"/>
    <property type="match status" value="2"/>
</dbReference>
<dbReference type="PANTHER" id="PTHR47849">
    <property type="entry name" value="CHITIN-BINDING LECTIN 1"/>
    <property type="match status" value="1"/>
</dbReference>
<dbReference type="Pfam" id="PF00187">
    <property type="entry name" value="Chitin_bind_1"/>
    <property type="match status" value="1"/>
</dbReference>
<proteinExistence type="predicted"/>
<keyword evidence="4" id="KW-0732">Signal</keyword>
<feature type="disulfide bond" evidence="3">
    <location>
        <begin position="48"/>
        <end position="62"/>
    </location>
</feature>
<dbReference type="InterPro" id="IPR001002">
    <property type="entry name" value="Chitin-bd_1"/>
</dbReference>
<dbReference type="OMA" id="CPSNECC"/>
<keyword evidence="1 3" id="KW-0147">Chitin-binding</keyword>
<protein>
    <submittedName>
        <fullName evidence="6">AMP-1</fullName>
    </submittedName>
</protein>
<sequence length="111" mass="11276">MRFYNLAALVASSSLFMGSFASPFGAAPGLVARDEGSCVNGQCAAGLCCSPYGYCGTGPQYCTAGVQPAPAQPPSNTFPEGSCAADRPCKTAGYCCSKWGYCGEGPNYCGP</sequence>
<feature type="chain" id="PRO_5003853108" evidence="4">
    <location>
        <begin position="22"/>
        <end position="111"/>
    </location>
</feature>
<dbReference type="SUPFAM" id="SSF57016">
    <property type="entry name" value="Plant lectins/antimicrobial peptides"/>
    <property type="match status" value="2"/>
</dbReference>